<accession>A0A024V464</accession>
<sequence>MNNIDYIEDGPDLDELLKKISATYKECNKYDKYIEKDEEYIEDDDIEEEKINDKKKKNSSNNYYNKNEYSLNNNMNKYSYDNNKNLNVIKNKKVETFKKIDDIKNIIINEKKRKNSSTHGHIKNKNDNILRHLNVRRKRIVQSSDESDEIEKGTSKKSIIKYSKKRKSTK</sequence>
<dbReference type="OrthoDB" id="387144at2759"/>
<gene>
    <name evidence="2" type="ORF">PFFVO_03288</name>
</gene>
<evidence type="ECO:0000313" key="2">
    <source>
        <dbReference type="EMBL" id="ETW17793.1"/>
    </source>
</evidence>
<dbReference type="EMBL" id="KI925115">
    <property type="protein sequence ID" value="ETW17793.1"/>
    <property type="molecule type" value="Genomic_DNA"/>
</dbReference>
<proteinExistence type="predicted"/>
<evidence type="ECO:0000256" key="1">
    <source>
        <dbReference type="SAM" id="MobiDB-lite"/>
    </source>
</evidence>
<feature type="compositionally biased region" description="Basic residues" evidence="1">
    <location>
        <begin position="158"/>
        <end position="170"/>
    </location>
</feature>
<reference evidence="2 3" key="2">
    <citation type="submission" date="2013-02" db="EMBL/GenBank/DDBJ databases">
        <title>The Genome Sequence of Plasmodium falciparum Vietnam Oak-Knoll (FVO).</title>
        <authorList>
            <consortium name="The Broad Institute Genome Sequencing Platform"/>
            <consortium name="The Broad Institute Genome Sequencing Center for Infectious Disease"/>
            <person name="Neafsey D."/>
            <person name="Cheeseman I."/>
            <person name="Volkman S."/>
            <person name="Adams J."/>
            <person name="Walker B."/>
            <person name="Young S.K."/>
            <person name="Zeng Q."/>
            <person name="Gargeya S."/>
            <person name="Fitzgerald M."/>
            <person name="Haas B."/>
            <person name="Abouelleil A."/>
            <person name="Alvarado L."/>
            <person name="Arachchi H.M."/>
            <person name="Berlin A.M."/>
            <person name="Chapman S.B."/>
            <person name="Dewar J."/>
            <person name="Goldberg J."/>
            <person name="Griggs A."/>
            <person name="Gujja S."/>
            <person name="Hansen M."/>
            <person name="Howarth C."/>
            <person name="Imamovic A."/>
            <person name="Larimer J."/>
            <person name="McCowan C."/>
            <person name="Murphy C."/>
            <person name="Neiman D."/>
            <person name="Pearson M."/>
            <person name="Priest M."/>
            <person name="Roberts A."/>
            <person name="Saif S."/>
            <person name="Shea T."/>
            <person name="Sisk P."/>
            <person name="Sykes S."/>
            <person name="Wortman J."/>
            <person name="Nusbaum C."/>
            <person name="Birren B."/>
        </authorList>
    </citation>
    <scope>NUCLEOTIDE SEQUENCE [LARGE SCALE GENOMIC DNA]</scope>
    <source>
        <strain evidence="3">Vietnam Oak-Knoll (FVO)</strain>
    </source>
</reference>
<feature type="region of interest" description="Disordered" evidence="1">
    <location>
        <begin position="140"/>
        <end position="170"/>
    </location>
</feature>
<name>A0A024V464_PLAFA</name>
<evidence type="ECO:0000313" key="3">
    <source>
        <dbReference type="Proteomes" id="UP000030690"/>
    </source>
</evidence>
<dbReference type="Proteomes" id="UP000030690">
    <property type="component" value="Unassembled WGS sequence"/>
</dbReference>
<protein>
    <submittedName>
        <fullName evidence="2">Uncharacterized protein</fullName>
    </submittedName>
</protein>
<reference evidence="2 3" key="1">
    <citation type="submission" date="2013-02" db="EMBL/GenBank/DDBJ databases">
        <title>The Genome Annotation of Plasmodium falciparum Vietnam Oak-Knoll (FVO).</title>
        <authorList>
            <consortium name="The Broad Institute Genome Sequencing Platform"/>
            <consortium name="The Broad Institute Genome Sequencing Center for Infectious Disease"/>
            <person name="Neafsey D."/>
            <person name="Hoffman S."/>
            <person name="Volkman S."/>
            <person name="Rosenthal P."/>
            <person name="Walker B."/>
            <person name="Young S.K."/>
            <person name="Zeng Q."/>
            <person name="Gargeya S."/>
            <person name="Fitzgerald M."/>
            <person name="Haas B."/>
            <person name="Abouelleil A."/>
            <person name="Allen A.W."/>
            <person name="Alvarado L."/>
            <person name="Arachchi H.M."/>
            <person name="Berlin A.M."/>
            <person name="Chapman S.B."/>
            <person name="Gainer-Dewar J."/>
            <person name="Goldberg J."/>
            <person name="Griggs A."/>
            <person name="Gujja S."/>
            <person name="Hansen M."/>
            <person name="Howarth C."/>
            <person name="Imamovic A."/>
            <person name="Ireland A."/>
            <person name="Larimer J."/>
            <person name="McCowan C."/>
            <person name="Murphy C."/>
            <person name="Pearson M."/>
            <person name="Poon T.W."/>
            <person name="Priest M."/>
            <person name="Roberts A."/>
            <person name="Saif S."/>
            <person name="Shea T."/>
            <person name="Sisk P."/>
            <person name="Sykes S."/>
            <person name="Wortman J."/>
            <person name="Nusbaum C."/>
            <person name="Birren B."/>
        </authorList>
    </citation>
    <scope>NUCLEOTIDE SEQUENCE [LARGE SCALE GENOMIC DNA]</scope>
    <source>
        <strain evidence="3">Vietnam Oak-Knoll (FVO)</strain>
    </source>
</reference>
<dbReference type="AlphaFoldDB" id="A0A024V464"/>
<organism evidence="2 3">
    <name type="scientific">Plasmodium falciparum Vietnam Oak-Knoll</name>
    <name type="common">FVO</name>
    <dbReference type="NCBI Taxonomy" id="1036723"/>
    <lineage>
        <taxon>Eukaryota</taxon>
        <taxon>Sar</taxon>
        <taxon>Alveolata</taxon>
        <taxon>Apicomplexa</taxon>
        <taxon>Aconoidasida</taxon>
        <taxon>Haemosporida</taxon>
        <taxon>Plasmodiidae</taxon>
        <taxon>Plasmodium</taxon>
        <taxon>Plasmodium (Laverania)</taxon>
    </lineage>
</organism>